<feature type="transmembrane region" description="Helical" evidence="2">
    <location>
        <begin position="491"/>
        <end position="508"/>
    </location>
</feature>
<keyword evidence="5" id="KW-1185">Reference proteome</keyword>
<keyword evidence="1" id="KW-0175">Coiled coil</keyword>
<keyword evidence="2" id="KW-0472">Membrane</keyword>
<accession>A0ABQ5TKE4</accession>
<dbReference type="Proteomes" id="UP001275436">
    <property type="component" value="Unassembled WGS sequence"/>
</dbReference>
<protein>
    <recommendedName>
        <fullName evidence="3">YhaN AAA domain-containing protein</fullName>
    </recommendedName>
</protein>
<dbReference type="RefSeq" id="WP_077596248.1">
    <property type="nucleotide sequence ID" value="NZ_BSKO01000001.1"/>
</dbReference>
<feature type="domain" description="YhaN AAA" evidence="3">
    <location>
        <begin position="1"/>
        <end position="200"/>
    </location>
</feature>
<dbReference type="Pfam" id="PF13514">
    <property type="entry name" value="AAA_27"/>
    <property type="match status" value="1"/>
</dbReference>
<dbReference type="Gene3D" id="3.40.50.300">
    <property type="entry name" value="P-loop containing nucleotide triphosphate hydrolases"/>
    <property type="match status" value="2"/>
</dbReference>
<feature type="coiled-coil region" evidence="1">
    <location>
        <begin position="332"/>
        <end position="419"/>
    </location>
</feature>
<feature type="transmembrane region" description="Helical" evidence="2">
    <location>
        <begin position="467"/>
        <end position="485"/>
    </location>
</feature>
<name>A0ABQ5TKE4_9BACI</name>
<dbReference type="PANTHER" id="PTHR41259">
    <property type="entry name" value="DOUBLE-STRAND BREAK REPAIR RAD50 ATPASE, PUTATIVE-RELATED"/>
    <property type="match status" value="1"/>
</dbReference>
<dbReference type="SUPFAM" id="SSF52540">
    <property type="entry name" value="P-loop containing nucleoside triphosphate hydrolases"/>
    <property type="match status" value="1"/>
</dbReference>
<evidence type="ECO:0000313" key="5">
    <source>
        <dbReference type="Proteomes" id="UP001275436"/>
    </source>
</evidence>
<evidence type="ECO:0000256" key="2">
    <source>
        <dbReference type="SAM" id="Phobius"/>
    </source>
</evidence>
<dbReference type="InterPro" id="IPR038734">
    <property type="entry name" value="YhaN_AAA"/>
</dbReference>
<dbReference type="InterPro" id="IPR027417">
    <property type="entry name" value="P-loop_NTPase"/>
</dbReference>
<feature type="coiled-coil region" evidence="1">
    <location>
        <begin position="182"/>
        <end position="240"/>
    </location>
</feature>
<sequence length="978" mass="116164">MRITDITIYGFGQWVDQQFTFSSSEITTIYGKNESGKSTLQQFILFMLFGMPPKQRKFYQPKNSSKMGGRMIIMTPDHERIIIERIDDESRGKASCILEDGSVKDEQWLSKILNGIGLDTYQSIFSFSDTDLAHIRTMQEEELNEILLSIGLTGSSIIYDVEKRLDQEIGNLYKPSGRKPEINEQLTSLQQQSKHLDELKKNEGTYHNKVEKKHYLQERYQSVQEEIVKLHQERRKLDTLIQALPLLREAKRIENQLNNSNHVDAFPEHGVERMDQYRKLILPLRSERSTRKNNIEKYHEKMLEVNERLLPNSTQEPLYELLNELSEVQFAIEEKKRLVKLISKQKARLDEEIQQLHVNLSKSELDQLALPFYIEKQWGKIRANAEQLYYEKQQLEQQKSQLNEEKEFLNGQYKQLKNQLLHDAHVDELRQRIDAYQTSQVLQAENQKVHQEWQKTRLQKKNLNKRILYSTIVIASILMVTSFVFTEFWLTIVSIIVIGFGLSILRINKQTIDMIQGMSDINDPSLVAFVDVTIEEYYEARNILEEQEAIQSEIEQLNKKIQDNELAWIEWKRKQTNIYERFEHLDQQKQEQVTQYPFLVSIEVDYWPDLYHHLQRLLQLYEQLKENEQLYLQESTKVDNYIKQCEQWAINNNNQLDLDDPESVLVQLQAINEQHNRTLQDYRHYRALWQEERNLEQQLQKSISIYQESIDKLLIQANVTDEESFYQNAALYKERTSLKERNKELQNQLINIFPDGFESYFERLELNEYYVKKQEEQNASLKKLEEDLEDIRNNLAEVQAAINSLEGSNELSKKTHQVELEKEKLNTLFRQWAIRKVAKSYLVEAKKNYRDQYLTSVIQEAIVYFSDLTDKRYVKIYPPTKNQGFIVETREQRRFHVNELSQGTIDQLYISLRFAISKIMSQQYLLPFLIDDALVHFDTKRMERVINILRRTAKNQQVILFTCKEEIMQLVEGEVLQL</sequence>
<keyword evidence="2" id="KW-0812">Transmembrane</keyword>
<dbReference type="EMBL" id="BSKO01000001">
    <property type="protein sequence ID" value="GLO65590.1"/>
    <property type="molecule type" value="Genomic_DNA"/>
</dbReference>
<evidence type="ECO:0000313" key="4">
    <source>
        <dbReference type="EMBL" id="GLO65590.1"/>
    </source>
</evidence>
<keyword evidence="2" id="KW-1133">Transmembrane helix</keyword>
<proteinExistence type="predicted"/>
<dbReference type="PANTHER" id="PTHR41259:SF1">
    <property type="entry name" value="DOUBLE-STRAND BREAK REPAIR RAD50 ATPASE, PUTATIVE-RELATED"/>
    <property type="match status" value="1"/>
</dbReference>
<comment type="caution">
    <text evidence="4">The sequence shown here is derived from an EMBL/GenBank/DDBJ whole genome shotgun (WGS) entry which is preliminary data.</text>
</comment>
<reference evidence="4 5" key="1">
    <citation type="submission" date="2023-02" db="EMBL/GenBank/DDBJ databases">
        <title>Oceanobacillus kimchii IFOP_LL358 isolated form Alexandrium catenella lab strain.</title>
        <authorList>
            <person name="Gajardo G."/>
            <person name="Ueki S."/>
            <person name="Maruyama F."/>
        </authorList>
    </citation>
    <scope>NUCLEOTIDE SEQUENCE [LARGE SCALE GENOMIC DNA]</scope>
    <source>
        <strain evidence="4 5">IFOP_LL358</strain>
    </source>
</reference>
<feature type="coiled-coil region" evidence="1">
    <location>
        <begin position="540"/>
        <end position="567"/>
    </location>
</feature>
<evidence type="ECO:0000256" key="1">
    <source>
        <dbReference type="SAM" id="Coils"/>
    </source>
</evidence>
<feature type="coiled-coil region" evidence="1">
    <location>
        <begin position="728"/>
        <end position="808"/>
    </location>
</feature>
<gene>
    <name evidence="4" type="ORF">MACH08_13740</name>
</gene>
<organism evidence="4 5">
    <name type="scientific">Oceanobacillus kimchii</name>
    <dbReference type="NCBI Taxonomy" id="746691"/>
    <lineage>
        <taxon>Bacteria</taxon>
        <taxon>Bacillati</taxon>
        <taxon>Bacillota</taxon>
        <taxon>Bacilli</taxon>
        <taxon>Bacillales</taxon>
        <taxon>Bacillaceae</taxon>
        <taxon>Oceanobacillus</taxon>
    </lineage>
</organism>
<evidence type="ECO:0000259" key="3">
    <source>
        <dbReference type="Pfam" id="PF13514"/>
    </source>
</evidence>